<organism evidence="2 3">
    <name type="scientific">Urochloa decumbens</name>
    <dbReference type="NCBI Taxonomy" id="240449"/>
    <lineage>
        <taxon>Eukaryota</taxon>
        <taxon>Viridiplantae</taxon>
        <taxon>Streptophyta</taxon>
        <taxon>Embryophyta</taxon>
        <taxon>Tracheophyta</taxon>
        <taxon>Spermatophyta</taxon>
        <taxon>Magnoliopsida</taxon>
        <taxon>Liliopsida</taxon>
        <taxon>Poales</taxon>
        <taxon>Poaceae</taxon>
        <taxon>PACMAD clade</taxon>
        <taxon>Panicoideae</taxon>
        <taxon>Panicodae</taxon>
        <taxon>Paniceae</taxon>
        <taxon>Melinidinae</taxon>
        <taxon>Urochloa</taxon>
    </lineage>
</organism>
<feature type="compositionally biased region" description="Basic and acidic residues" evidence="1">
    <location>
        <begin position="13"/>
        <end position="44"/>
    </location>
</feature>
<dbReference type="AlphaFoldDB" id="A0ABC9E511"/>
<proteinExistence type="predicted"/>
<name>A0ABC9E511_9POAL</name>
<protein>
    <submittedName>
        <fullName evidence="2">Uncharacterized protein</fullName>
    </submittedName>
</protein>
<feature type="compositionally biased region" description="Low complexity" evidence="1">
    <location>
        <begin position="128"/>
        <end position="140"/>
    </location>
</feature>
<accession>A0ABC9E511</accession>
<dbReference type="Proteomes" id="UP001497457">
    <property type="component" value="Chromosome 36b"/>
</dbReference>
<feature type="region of interest" description="Disordered" evidence="1">
    <location>
        <begin position="1"/>
        <end position="180"/>
    </location>
</feature>
<evidence type="ECO:0000313" key="2">
    <source>
        <dbReference type="EMBL" id="CAL5050744.1"/>
    </source>
</evidence>
<sequence length="180" mass="19913">MHGEAEEEEEESTAARDYLESTAKEHPLLKGETAHSGRPADHDIYKRKRKKQGRAITDHGRQSWHDGGGVESVESAPDLAERGRRRPAACDGEEDPLQLGYEAHHPARRRQQQREGQHPDAHLQDQHPGLLLPLPRILPGSSQLQLPADRSSSPPTRASSPSSLEMGIKRGGRLVSSLWA</sequence>
<evidence type="ECO:0000313" key="3">
    <source>
        <dbReference type="Proteomes" id="UP001497457"/>
    </source>
</evidence>
<feature type="compositionally biased region" description="Basic and acidic residues" evidence="1">
    <location>
        <begin position="112"/>
        <end position="125"/>
    </location>
</feature>
<reference evidence="2" key="1">
    <citation type="submission" date="2024-10" db="EMBL/GenBank/DDBJ databases">
        <authorList>
            <person name="Ryan C."/>
        </authorList>
    </citation>
    <scope>NUCLEOTIDE SEQUENCE [LARGE SCALE GENOMIC DNA]</scope>
</reference>
<keyword evidence="3" id="KW-1185">Reference proteome</keyword>
<dbReference type="EMBL" id="OZ075146">
    <property type="protein sequence ID" value="CAL5050744.1"/>
    <property type="molecule type" value="Genomic_DNA"/>
</dbReference>
<gene>
    <name evidence="2" type="ORF">URODEC1_LOCUS91777</name>
</gene>
<feature type="compositionally biased region" description="Low complexity" evidence="1">
    <location>
        <begin position="147"/>
        <end position="163"/>
    </location>
</feature>
<feature type="compositionally biased region" description="Acidic residues" evidence="1">
    <location>
        <begin position="1"/>
        <end position="12"/>
    </location>
</feature>
<evidence type="ECO:0000256" key="1">
    <source>
        <dbReference type="SAM" id="MobiDB-lite"/>
    </source>
</evidence>